<comment type="pathway">
    <text evidence="2">Cofactor biosynthesis; tetrahydrofolate biosynthesis; 2-amino-4-hydroxy-6-hydroxymethyl-7,8-dihydropteridine diphosphate from 7,8-dihydroneopterin triphosphate: step 4/4.</text>
</comment>
<dbReference type="NCBIfam" id="TIGR01498">
    <property type="entry name" value="folK"/>
    <property type="match status" value="1"/>
</dbReference>
<evidence type="ECO:0000256" key="6">
    <source>
        <dbReference type="ARBA" id="ARBA00022777"/>
    </source>
</evidence>
<dbReference type="Gene3D" id="3.30.70.560">
    <property type="entry name" value="7,8-Dihydro-6-hydroxymethylpterin-pyrophosphokinase HPPK"/>
    <property type="match status" value="1"/>
</dbReference>
<accession>A0A0A5GFW4</accession>
<dbReference type="GO" id="GO:0046656">
    <property type="term" value="P:folic acid biosynthetic process"/>
    <property type="evidence" value="ECO:0007669"/>
    <property type="project" value="UniProtKB-KW"/>
</dbReference>
<dbReference type="PROSITE" id="PS00794">
    <property type="entry name" value="HPPK"/>
    <property type="match status" value="1"/>
</dbReference>
<keyword evidence="8" id="KW-0289">Folate biosynthesis</keyword>
<organism evidence="10 11">
    <name type="scientific">Pontibacillus halophilus JSM 076056 = DSM 19796</name>
    <dbReference type="NCBI Taxonomy" id="1385510"/>
    <lineage>
        <taxon>Bacteria</taxon>
        <taxon>Bacillati</taxon>
        <taxon>Bacillota</taxon>
        <taxon>Bacilli</taxon>
        <taxon>Bacillales</taxon>
        <taxon>Bacillaceae</taxon>
        <taxon>Pontibacillus</taxon>
    </lineage>
</organism>
<dbReference type="OrthoDB" id="9808041at2"/>
<feature type="domain" description="7,8-dihydro-6-hydroxymethylpterin-pyrophosphokinase" evidence="9">
    <location>
        <begin position="88"/>
        <end position="99"/>
    </location>
</feature>
<evidence type="ECO:0000256" key="1">
    <source>
        <dbReference type="ARBA" id="ARBA00000198"/>
    </source>
</evidence>
<dbReference type="InterPro" id="IPR000550">
    <property type="entry name" value="Hppk"/>
</dbReference>
<evidence type="ECO:0000256" key="7">
    <source>
        <dbReference type="ARBA" id="ARBA00022840"/>
    </source>
</evidence>
<protein>
    <recommendedName>
        <fullName evidence="3">2-amino-4-hydroxy-6-hydroxymethyldihydropteridine diphosphokinase</fullName>
        <ecNumber evidence="3">2.7.6.3</ecNumber>
    </recommendedName>
</protein>
<sequence length="175" mass="20043">MNIAFIALGSNIGDREAYLKKAVEQLDYVLEVSVVRTSSIYETIPVGYTEQDDFLNMVVEVKTTYSAESLMAFCQSIEHELEREREIRFGPRTIDLDILMYNQENIETEQLIIPHPRMHERAFVLVPLFELNATLHVPGSNRTVAQLLSELREEQKGVQVWKPKSGENAFGHTES</sequence>
<keyword evidence="4" id="KW-0808">Transferase</keyword>
<dbReference type="GO" id="GO:0003848">
    <property type="term" value="F:2-amino-4-hydroxy-6-hydroxymethyldihydropteridine diphosphokinase activity"/>
    <property type="evidence" value="ECO:0007669"/>
    <property type="project" value="UniProtKB-EC"/>
</dbReference>
<dbReference type="EC" id="2.7.6.3" evidence="3"/>
<dbReference type="PANTHER" id="PTHR43071:SF1">
    <property type="entry name" value="2-AMINO-4-HYDROXY-6-HYDROXYMETHYLDIHYDROPTERIDINE PYROPHOSPHOKINASE"/>
    <property type="match status" value="1"/>
</dbReference>
<proteinExistence type="predicted"/>
<dbReference type="PANTHER" id="PTHR43071">
    <property type="entry name" value="2-AMINO-4-HYDROXY-6-HYDROXYMETHYLDIHYDROPTERIDINE PYROPHOSPHOKINASE"/>
    <property type="match status" value="1"/>
</dbReference>
<keyword evidence="5" id="KW-0547">Nucleotide-binding</keyword>
<evidence type="ECO:0000256" key="3">
    <source>
        <dbReference type="ARBA" id="ARBA00013253"/>
    </source>
</evidence>
<dbReference type="eggNOG" id="COG0801">
    <property type="taxonomic scope" value="Bacteria"/>
</dbReference>
<evidence type="ECO:0000256" key="2">
    <source>
        <dbReference type="ARBA" id="ARBA00005051"/>
    </source>
</evidence>
<evidence type="ECO:0000313" key="11">
    <source>
        <dbReference type="Proteomes" id="UP000030528"/>
    </source>
</evidence>
<name>A0A0A5GFW4_9BACI</name>
<reference evidence="10 11" key="1">
    <citation type="submission" date="2013-08" db="EMBL/GenBank/DDBJ databases">
        <authorList>
            <person name="Huang J."/>
            <person name="Wang G."/>
        </authorList>
    </citation>
    <scope>NUCLEOTIDE SEQUENCE [LARGE SCALE GENOMIC DNA]</scope>
    <source>
        <strain evidence="10 11">JSM 076056</strain>
    </source>
</reference>
<gene>
    <name evidence="10" type="ORF">N781_08405</name>
</gene>
<evidence type="ECO:0000313" key="10">
    <source>
        <dbReference type="EMBL" id="KGX90108.1"/>
    </source>
</evidence>
<comment type="caution">
    <text evidence="10">The sequence shown here is derived from an EMBL/GenBank/DDBJ whole genome shotgun (WGS) entry which is preliminary data.</text>
</comment>
<dbReference type="Proteomes" id="UP000030528">
    <property type="component" value="Unassembled WGS sequence"/>
</dbReference>
<evidence type="ECO:0000259" key="9">
    <source>
        <dbReference type="PROSITE" id="PS00794"/>
    </source>
</evidence>
<dbReference type="CDD" id="cd00483">
    <property type="entry name" value="HPPK"/>
    <property type="match status" value="1"/>
</dbReference>
<dbReference type="RefSeq" id="WP_026801686.1">
    <property type="nucleotide sequence ID" value="NZ_AULI01000021.1"/>
</dbReference>
<dbReference type="GO" id="GO:0016301">
    <property type="term" value="F:kinase activity"/>
    <property type="evidence" value="ECO:0007669"/>
    <property type="project" value="UniProtKB-KW"/>
</dbReference>
<dbReference type="GO" id="GO:0005524">
    <property type="term" value="F:ATP binding"/>
    <property type="evidence" value="ECO:0007669"/>
    <property type="project" value="UniProtKB-KW"/>
</dbReference>
<evidence type="ECO:0000256" key="4">
    <source>
        <dbReference type="ARBA" id="ARBA00022679"/>
    </source>
</evidence>
<dbReference type="GO" id="GO:0046654">
    <property type="term" value="P:tetrahydrofolate biosynthetic process"/>
    <property type="evidence" value="ECO:0007669"/>
    <property type="project" value="UniProtKB-UniPathway"/>
</dbReference>
<dbReference type="AlphaFoldDB" id="A0A0A5GFW4"/>
<dbReference type="Pfam" id="PF01288">
    <property type="entry name" value="HPPK"/>
    <property type="match status" value="1"/>
</dbReference>
<dbReference type="SUPFAM" id="SSF55083">
    <property type="entry name" value="6-hydroxymethyl-7,8-dihydropterin pyrophosphokinase, HPPK"/>
    <property type="match status" value="1"/>
</dbReference>
<dbReference type="InterPro" id="IPR035907">
    <property type="entry name" value="Hppk_sf"/>
</dbReference>
<dbReference type="UniPathway" id="UPA00077">
    <property type="reaction ID" value="UER00155"/>
</dbReference>
<dbReference type="STRING" id="1385510.GCA_000425205_03504"/>
<dbReference type="EMBL" id="AVPE01000017">
    <property type="protein sequence ID" value="KGX90108.1"/>
    <property type="molecule type" value="Genomic_DNA"/>
</dbReference>
<evidence type="ECO:0000256" key="8">
    <source>
        <dbReference type="ARBA" id="ARBA00022909"/>
    </source>
</evidence>
<comment type="catalytic activity">
    <reaction evidence="1">
        <text>6-hydroxymethyl-7,8-dihydropterin + ATP = (7,8-dihydropterin-6-yl)methyl diphosphate + AMP + H(+)</text>
        <dbReference type="Rhea" id="RHEA:11412"/>
        <dbReference type="ChEBI" id="CHEBI:15378"/>
        <dbReference type="ChEBI" id="CHEBI:30616"/>
        <dbReference type="ChEBI" id="CHEBI:44841"/>
        <dbReference type="ChEBI" id="CHEBI:72950"/>
        <dbReference type="ChEBI" id="CHEBI:456215"/>
        <dbReference type="EC" id="2.7.6.3"/>
    </reaction>
</comment>
<keyword evidence="6 10" id="KW-0418">Kinase</keyword>
<evidence type="ECO:0000256" key="5">
    <source>
        <dbReference type="ARBA" id="ARBA00022741"/>
    </source>
</evidence>
<keyword evidence="11" id="KW-1185">Reference proteome</keyword>
<keyword evidence="7" id="KW-0067">ATP-binding</keyword>